<dbReference type="Proteomes" id="UP000766486">
    <property type="component" value="Unassembled WGS sequence"/>
</dbReference>
<dbReference type="EC" id="2.3.1.225" evidence="1"/>
<dbReference type="Pfam" id="PF12796">
    <property type="entry name" value="Ank_2"/>
    <property type="match status" value="2"/>
</dbReference>
<evidence type="ECO:0000256" key="4">
    <source>
        <dbReference type="PROSITE-ProRule" id="PRU00023"/>
    </source>
</evidence>
<dbReference type="SUPFAM" id="SSF48403">
    <property type="entry name" value="Ankyrin repeat"/>
    <property type="match status" value="1"/>
</dbReference>
<evidence type="ECO:0000313" key="6">
    <source>
        <dbReference type="Proteomes" id="UP000766486"/>
    </source>
</evidence>
<evidence type="ECO:0000256" key="2">
    <source>
        <dbReference type="ARBA" id="ARBA00022737"/>
    </source>
</evidence>
<protein>
    <recommendedName>
        <fullName evidence="1">protein S-acyltransferase</fullName>
        <ecNumber evidence="1">2.3.1.225</ecNumber>
    </recommendedName>
</protein>
<keyword evidence="3 4" id="KW-0040">ANK repeat</keyword>
<name>A0ABY6U1V1_BIOOC</name>
<sequence length="464" mass="51266">MLCRAAKFSIPTTKMRPESWCPSRVGYRINYEIRRGRFSEKRRYLLEQAASFVDDELGPETTPVHEATRQGSGVQEALESMHIPASEALEMLDATGSAPLHLAVIRGHDHAVQELIDAGADVNCKDFVGLTPLMLASTNGWIDMMQLLLSAGRTRTGRGRSRCRINQRDMKGKTALHYAAKYGYLGAVQLLLEEGADSSAHELFGWTPLHLAVLSGSKGADPAAIEAILQALLDAPGTDIDAQANNGYTPLMQAISDNQLVALQYLTNAGADHTKIDRDSTNILHITALYGKTDILHHLQQMDLNGISVHLRDADGDTPWDSLLFTLEKPHLPFLDLRKATRDESEAFARLLRGVRDRNIQDDLAFLEQALLALPTNDTAAACSFLSNLIATKRKCGELDNAKFYEGIKKDLHANGQQPHVSTAIQDVINDLKEELASDPWGQFLRYDFWGETTLRGLESPDGW</sequence>
<keyword evidence="2" id="KW-0677">Repeat</keyword>
<keyword evidence="6" id="KW-1185">Reference proteome</keyword>
<dbReference type="InterPro" id="IPR002110">
    <property type="entry name" value="Ankyrin_rpt"/>
</dbReference>
<dbReference type="SMART" id="SM00248">
    <property type="entry name" value="ANK"/>
    <property type="match status" value="6"/>
</dbReference>
<organism evidence="5 6">
    <name type="scientific">Bionectria ochroleuca</name>
    <name type="common">Gliocladium roseum</name>
    <dbReference type="NCBI Taxonomy" id="29856"/>
    <lineage>
        <taxon>Eukaryota</taxon>
        <taxon>Fungi</taxon>
        <taxon>Dikarya</taxon>
        <taxon>Ascomycota</taxon>
        <taxon>Pezizomycotina</taxon>
        <taxon>Sordariomycetes</taxon>
        <taxon>Hypocreomycetidae</taxon>
        <taxon>Hypocreales</taxon>
        <taxon>Bionectriaceae</taxon>
        <taxon>Clonostachys</taxon>
    </lineage>
</organism>
<dbReference type="PROSITE" id="PS50088">
    <property type="entry name" value="ANK_REPEAT"/>
    <property type="match status" value="4"/>
</dbReference>
<comment type="caution">
    <text evidence="5">The sequence shown here is derived from an EMBL/GenBank/DDBJ whole genome shotgun (WGS) entry which is preliminary data.</text>
</comment>
<dbReference type="PANTHER" id="PTHR24161">
    <property type="entry name" value="ANK_REP_REGION DOMAIN-CONTAINING PROTEIN-RELATED"/>
    <property type="match status" value="1"/>
</dbReference>
<feature type="repeat" description="ANK" evidence="4">
    <location>
        <begin position="128"/>
        <end position="152"/>
    </location>
</feature>
<accession>A0ABY6U1V1</accession>
<dbReference type="InterPro" id="IPR036770">
    <property type="entry name" value="Ankyrin_rpt-contain_sf"/>
</dbReference>
<feature type="repeat" description="ANK" evidence="4">
    <location>
        <begin position="246"/>
        <end position="278"/>
    </location>
</feature>
<dbReference type="PANTHER" id="PTHR24161:SF85">
    <property type="entry name" value="PALMITOYLTRANSFERASE HIP14"/>
    <property type="match status" value="1"/>
</dbReference>
<proteinExistence type="predicted"/>
<dbReference type="Gene3D" id="1.25.40.20">
    <property type="entry name" value="Ankyrin repeat-containing domain"/>
    <property type="match status" value="2"/>
</dbReference>
<reference evidence="5 6" key="1">
    <citation type="submission" date="2019-06" db="EMBL/GenBank/DDBJ databases">
        <authorList>
            <person name="Broberg M."/>
        </authorList>
    </citation>
    <scope>NUCLEOTIDE SEQUENCE [LARGE SCALE GENOMIC DNA]</scope>
</reference>
<dbReference type="PROSITE" id="PS50297">
    <property type="entry name" value="ANK_REP_REGION"/>
    <property type="match status" value="4"/>
</dbReference>
<gene>
    <name evidence="5" type="ORF">CLO192961_LOCUS154735</name>
</gene>
<evidence type="ECO:0000313" key="5">
    <source>
        <dbReference type="EMBL" id="VUC25001.1"/>
    </source>
</evidence>
<dbReference type="EMBL" id="CABFNS010000729">
    <property type="protein sequence ID" value="VUC25001.1"/>
    <property type="molecule type" value="Genomic_DNA"/>
</dbReference>
<feature type="repeat" description="ANK" evidence="4">
    <location>
        <begin position="171"/>
        <end position="203"/>
    </location>
</feature>
<evidence type="ECO:0000256" key="1">
    <source>
        <dbReference type="ARBA" id="ARBA00012210"/>
    </source>
</evidence>
<feature type="repeat" description="ANK" evidence="4">
    <location>
        <begin position="95"/>
        <end position="127"/>
    </location>
</feature>
<evidence type="ECO:0000256" key="3">
    <source>
        <dbReference type="ARBA" id="ARBA00023043"/>
    </source>
</evidence>